<comment type="caution">
    <text evidence="2">The sequence shown here is derived from an EMBL/GenBank/DDBJ whole genome shotgun (WGS) entry which is preliminary data.</text>
</comment>
<dbReference type="EMBL" id="AWSO01000536">
    <property type="protein sequence ID" value="ESK89636.1"/>
    <property type="molecule type" value="Genomic_DNA"/>
</dbReference>
<dbReference type="KEGG" id="mrr:Moror_8628"/>
<accession>V2XA43</accession>
<dbReference type="Proteomes" id="UP000017559">
    <property type="component" value="Unassembled WGS sequence"/>
</dbReference>
<proteinExistence type="predicted"/>
<name>V2XA43_MONRO</name>
<evidence type="ECO:0000313" key="3">
    <source>
        <dbReference type="Proteomes" id="UP000017559"/>
    </source>
</evidence>
<dbReference type="HOGENOM" id="CLU_1098741_0_0_1"/>
<reference evidence="2 3" key="1">
    <citation type="journal article" date="2014" name="BMC Genomics">
        <title>Genome and secretome analysis of the hemibiotrophic fungal pathogen, Moniliophthora roreri, which causes frosty pod rot disease of cacao: mechanisms of the biotrophic and necrotrophic phases.</title>
        <authorList>
            <person name="Meinhardt L.W."/>
            <person name="Costa G.G.L."/>
            <person name="Thomazella D.P.T."/>
            <person name="Teixeira P.J.P.L."/>
            <person name="Carazzolle M.F."/>
            <person name="Schuster S.C."/>
            <person name="Carlson J.E."/>
            <person name="Guiltinan M.J."/>
            <person name="Mieczkowski P."/>
            <person name="Farmer A."/>
            <person name="Ramaraj T."/>
            <person name="Crozier J."/>
            <person name="Davis R.E."/>
            <person name="Shao J."/>
            <person name="Melnick R.L."/>
            <person name="Pereira G.A.G."/>
            <person name="Bailey B.A."/>
        </authorList>
    </citation>
    <scope>NUCLEOTIDE SEQUENCE [LARGE SCALE GENOMIC DNA]</scope>
    <source>
        <strain evidence="2 3">MCA 2997</strain>
    </source>
</reference>
<feature type="region of interest" description="Disordered" evidence="1">
    <location>
        <begin position="122"/>
        <end position="253"/>
    </location>
</feature>
<organism evidence="2 3">
    <name type="scientific">Moniliophthora roreri (strain MCA 2997)</name>
    <name type="common">Cocoa frosty pod rot fungus</name>
    <name type="synonym">Crinipellis roreri</name>
    <dbReference type="NCBI Taxonomy" id="1381753"/>
    <lineage>
        <taxon>Eukaryota</taxon>
        <taxon>Fungi</taxon>
        <taxon>Dikarya</taxon>
        <taxon>Basidiomycota</taxon>
        <taxon>Agaricomycotina</taxon>
        <taxon>Agaricomycetes</taxon>
        <taxon>Agaricomycetidae</taxon>
        <taxon>Agaricales</taxon>
        <taxon>Marasmiineae</taxon>
        <taxon>Marasmiaceae</taxon>
        <taxon>Moniliophthora</taxon>
    </lineage>
</organism>
<dbReference type="AlphaFoldDB" id="V2XA43"/>
<evidence type="ECO:0000256" key="1">
    <source>
        <dbReference type="SAM" id="MobiDB-lite"/>
    </source>
</evidence>
<evidence type="ECO:0000313" key="2">
    <source>
        <dbReference type="EMBL" id="ESK89636.1"/>
    </source>
</evidence>
<feature type="compositionally biased region" description="Low complexity" evidence="1">
    <location>
        <begin position="160"/>
        <end position="181"/>
    </location>
</feature>
<feature type="compositionally biased region" description="Low complexity" evidence="1">
    <location>
        <begin position="219"/>
        <end position="234"/>
    </location>
</feature>
<sequence length="253" mass="27921">MFDTQDPRVRGLIDTISGRESIRRQHSDEDAVWILDEIQKLFSSIHTEHVTEIRHLKDQIEKERHGRLAAEKLAHEARDSAFQEMKDFVEQQRRLEPQASPAMMSSFLETMRGFFGTLGWLPGPQAMAETPASNPNDHESNSNSDNEDVAMNHSPREASSDAPSASASAQSPGVPPTSVRVPPTPKSPVPRKRKATTSSHDGDHPQAGRSPSKVIRTRSMTSIHSPSSSSTPSSNTRKGKRKARKCDDGLPDS</sequence>
<keyword evidence="3" id="KW-1185">Reference proteome</keyword>
<protein>
    <submittedName>
        <fullName evidence="2">Uncharacterized protein</fullName>
    </submittedName>
</protein>
<gene>
    <name evidence="2" type="ORF">Moror_8628</name>
</gene>
<dbReference type="OrthoDB" id="10472223at2759"/>